<dbReference type="InterPro" id="IPR058163">
    <property type="entry name" value="LysR-type_TF_proteobact-type"/>
</dbReference>
<protein>
    <submittedName>
        <fullName evidence="6">LysR substrate-binding domain-containing protein</fullName>
    </submittedName>
</protein>
<evidence type="ECO:0000256" key="1">
    <source>
        <dbReference type="ARBA" id="ARBA00009437"/>
    </source>
</evidence>
<accession>A0ABT7XJ58</accession>
<evidence type="ECO:0000313" key="7">
    <source>
        <dbReference type="Proteomes" id="UP001168540"/>
    </source>
</evidence>
<dbReference type="SUPFAM" id="SSF46785">
    <property type="entry name" value="Winged helix' DNA-binding domain"/>
    <property type="match status" value="1"/>
</dbReference>
<evidence type="ECO:0000313" key="6">
    <source>
        <dbReference type="EMBL" id="MDN0073834.1"/>
    </source>
</evidence>
<keyword evidence="3" id="KW-0238">DNA-binding</keyword>
<dbReference type="InterPro" id="IPR005119">
    <property type="entry name" value="LysR_subst-bd"/>
</dbReference>
<dbReference type="PANTHER" id="PTHR30537:SF72">
    <property type="entry name" value="LYSR FAMILY TRANSCRIPTIONAL REGULATOR"/>
    <property type="match status" value="1"/>
</dbReference>
<reference evidence="6" key="1">
    <citation type="submission" date="2023-06" db="EMBL/GenBank/DDBJ databases">
        <authorList>
            <person name="Zhang S."/>
        </authorList>
    </citation>
    <scope>NUCLEOTIDE SEQUENCE</scope>
    <source>
        <strain evidence="6">SG2303</strain>
    </source>
</reference>
<dbReference type="Proteomes" id="UP001168540">
    <property type="component" value="Unassembled WGS sequence"/>
</dbReference>
<sequence length="298" mass="33100">MDRFQAMLLFTRIVELKSFSRAADSLQLPRATASNIIRQLEARLGVRLLHRTTRQVSPTLDGGAYYERCRRLLADLDEAESSFDHSTIAPSGKLRVELPGALGRLVVLPALPAFCERYPGIELEISSSDRVVDLIQEGVDCALRGAELRDSTLIARRLAPLPQVTCASRDYLNAHGGPQTLDDLAHHLAVNYQSPTNRRILDLEFVVDGQLRTVAMQSRLTVNLADAYVAACEAGFGLIQAPRYHVTTALAEGRLVELLPQWQPPSLPLAVVYPQHRHLSPRLRVFVGWLVELFGNSH</sequence>
<dbReference type="Gene3D" id="1.10.10.10">
    <property type="entry name" value="Winged helix-like DNA-binding domain superfamily/Winged helix DNA-binding domain"/>
    <property type="match status" value="1"/>
</dbReference>
<dbReference type="PANTHER" id="PTHR30537">
    <property type="entry name" value="HTH-TYPE TRANSCRIPTIONAL REGULATOR"/>
    <property type="match status" value="1"/>
</dbReference>
<dbReference type="Pfam" id="PF00126">
    <property type="entry name" value="HTH_1"/>
    <property type="match status" value="1"/>
</dbReference>
<evidence type="ECO:0000259" key="5">
    <source>
        <dbReference type="PROSITE" id="PS50931"/>
    </source>
</evidence>
<gene>
    <name evidence="6" type="ORF">QU481_02875</name>
</gene>
<keyword evidence="2" id="KW-0805">Transcription regulation</keyword>
<dbReference type="PROSITE" id="PS50931">
    <property type="entry name" value="HTH_LYSR"/>
    <property type="match status" value="1"/>
</dbReference>
<dbReference type="RefSeq" id="WP_289828378.1">
    <property type="nucleotide sequence ID" value="NZ_JAUEDK010000003.1"/>
</dbReference>
<feature type="domain" description="HTH lysR-type" evidence="5">
    <location>
        <begin position="1"/>
        <end position="59"/>
    </location>
</feature>
<dbReference type="EMBL" id="JAUEDK010000003">
    <property type="protein sequence ID" value="MDN0073834.1"/>
    <property type="molecule type" value="Genomic_DNA"/>
</dbReference>
<dbReference type="InterPro" id="IPR000847">
    <property type="entry name" value="LysR_HTH_N"/>
</dbReference>
<name>A0ABT7XJ58_9NEIS</name>
<evidence type="ECO:0000256" key="4">
    <source>
        <dbReference type="ARBA" id="ARBA00023163"/>
    </source>
</evidence>
<comment type="similarity">
    <text evidence="1">Belongs to the LysR transcriptional regulatory family.</text>
</comment>
<evidence type="ECO:0000256" key="2">
    <source>
        <dbReference type="ARBA" id="ARBA00023015"/>
    </source>
</evidence>
<evidence type="ECO:0000256" key="3">
    <source>
        <dbReference type="ARBA" id="ARBA00023125"/>
    </source>
</evidence>
<comment type="caution">
    <text evidence="6">The sequence shown here is derived from an EMBL/GenBank/DDBJ whole genome shotgun (WGS) entry which is preliminary data.</text>
</comment>
<keyword evidence="4" id="KW-0804">Transcription</keyword>
<dbReference type="Pfam" id="PF03466">
    <property type="entry name" value="LysR_substrate"/>
    <property type="match status" value="1"/>
</dbReference>
<proteinExistence type="inferred from homology"/>
<dbReference type="InterPro" id="IPR036390">
    <property type="entry name" value="WH_DNA-bd_sf"/>
</dbReference>
<dbReference type="Gene3D" id="3.40.190.290">
    <property type="match status" value="1"/>
</dbReference>
<organism evidence="6 7">
    <name type="scientific">Crenobacter oryzisoli</name>
    <dbReference type="NCBI Taxonomy" id="3056844"/>
    <lineage>
        <taxon>Bacteria</taxon>
        <taxon>Pseudomonadati</taxon>
        <taxon>Pseudomonadota</taxon>
        <taxon>Betaproteobacteria</taxon>
        <taxon>Neisseriales</taxon>
        <taxon>Neisseriaceae</taxon>
        <taxon>Crenobacter</taxon>
    </lineage>
</organism>
<dbReference type="CDD" id="cd08472">
    <property type="entry name" value="PBP2_CrgA_like_3"/>
    <property type="match status" value="1"/>
</dbReference>
<keyword evidence="7" id="KW-1185">Reference proteome</keyword>
<dbReference type="SUPFAM" id="SSF53850">
    <property type="entry name" value="Periplasmic binding protein-like II"/>
    <property type="match status" value="1"/>
</dbReference>
<dbReference type="InterPro" id="IPR036388">
    <property type="entry name" value="WH-like_DNA-bd_sf"/>
</dbReference>